<dbReference type="SUPFAM" id="SSF51735">
    <property type="entry name" value="NAD(P)-binding Rossmann-fold domains"/>
    <property type="match status" value="1"/>
</dbReference>
<dbReference type="STRING" id="1035707.SAMN05216552_102320"/>
<protein>
    <submittedName>
        <fullName evidence="2">Nucleoside-diphosphate-sugar epimerase</fullName>
    </submittedName>
</protein>
<organism evidence="2 3">
    <name type="scientific">Pseudoduganella namucuonensis</name>
    <dbReference type="NCBI Taxonomy" id="1035707"/>
    <lineage>
        <taxon>Bacteria</taxon>
        <taxon>Pseudomonadati</taxon>
        <taxon>Pseudomonadota</taxon>
        <taxon>Betaproteobacteria</taxon>
        <taxon>Burkholderiales</taxon>
        <taxon>Oxalobacteraceae</taxon>
        <taxon>Telluria group</taxon>
        <taxon>Pseudoduganella</taxon>
    </lineage>
</organism>
<dbReference type="InterPro" id="IPR001509">
    <property type="entry name" value="Epimerase_deHydtase"/>
</dbReference>
<evidence type="ECO:0000259" key="1">
    <source>
        <dbReference type="Pfam" id="PF01370"/>
    </source>
</evidence>
<feature type="domain" description="NAD-dependent epimerase/dehydratase" evidence="1">
    <location>
        <begin position="5"/>
        <end position="76"/>
    </location>
</feature>
<keyword evidence="3" id="KW-1185">Reference proteome</keyword>
<gene>
    <name evidence="2" type="ORF">SAMN05216552_102320</name>
</gene>
<sequence>MHKNILVMGGTRGLGAALVDKLLDAGHTVAVADSGIARDGFGTRARRIVADRADHAAMRAAFAGEVRFDIVYDLLCHNPLDAAIAIEVLAGKVDRYVMASSIEVYRNLMGRHDGPFEELDLDLSSQRVDMGYPWHDALLADYRRADGMRQAEALLYRDATLPVVTVRLAHVLGQASGGDAGDRAAGDPLAHYVALAQTDQALLYANGRATTSFLDAEGASAFLLWAGAQDFLGPVNAASGGQLSALGLHRRVGEVLGLKVRALPLTTQAGLSPFDLPHPLVLNTERAAAMGFRFSRVDGWLDLLIHQHQPDLVAGQAPVRVTVAACTPRRPSSQTSLVGAR</sequence>
<name>A0A1I7L4F2_9BURK</name>
<dbReference type="Pfam" id="PF01370">
    <property type="entry name" value="Epimerase"/>
    <property type="match status" value="1"/>
</dbReference>
<evidence type="ECO:0000313" key="2">
    <source>
        <dbReference type="EMBL" id="SFV04632.1"/>
    </source>
</evidence>
<dbReference type="InterPro" id="IPR036291">
    <property type="entry name" value="NAD(P)-bd_dom_sf"/>
</dbReference>
<dbReference type="Gene3D" id="3.40.50.720">
    <property type="entry name" value="NAD(P)-binding Rossmann-like Domain"/>
    <property type="match status" value="1"/>
</dbReference>
<reference evidence="3" key="1">
    <citation type="submission" date="2016-10" db="EMBL/GenBank/DDBJ databases">
        <authorList>
            <person name="Varghese N."/>
            <person name="Submissions S."/>
        </authorList>
    </citation>
    <scope>NUCLEOTIDE SEQUENCE [LARGE SCALE GENOMIC DNA]</scope>
    <source>
        <strain evidence="3">CGMCC 1.11014</strain>
    </source>
</reference>
<evidence type="ECO:0000313" key="3">
    <source>
        <dbReference type="Proteomes" id="UP000199391"/>
    </source>
</evidence>
<dbReference type="OrthoDB" id="9801773at2"/>
<dbReference type="Proteomes" id="UP000199391">
    <property type="component" value="Unassembled WGS sequence"/>
</dbReference>
<dbReference type="EMBL" id="FPBO01000023">
    <property type="protein sequence ID" value="SFV04632.1"/>
    <property type="molecule type" value="Genomic_DNA"/>
</dbReference>
<accession>A0A1I7L4F2</accession>
<dbReference type="AlphaFoldDB" id="A0A1I7L4F2"/>
<dbReference type="RefSeq" id="WP_093557678.1">
    <property type="nucleotide sequence ID" value="NZ_FPBO01000023.1"/>
</dbReference>
<proteinExistence type="predicted"/>